<evidence type="ECO:0000313" key="2">
    <source>
        <dbReference type="Proteomes" id="UP000054538"/>
    </source>
</evidence>
<sequence>MSTLATGTMFEYEQPCCTAPSWRLILRHFEHLRMVNYLLSRRQAKRAEHEAVG</sequence>
<dbReference type="InParanoid" id="A0A0D0ECU1"/>
<dbReference type="Proteomes" id="UP000054538">
    <property type="component" value="Unassembled WGS sequence"/>
</dbReference>
<dbReference type="EMBL" id="KN824845">
    <property type="protein sequence ID" value="KIK99960.1"/>
    <property type="molecule type" value="Genomic_DNA"/>
</dbReference>
<reference evidence="1 2" key="1">
    <citation type="submission" date="2014-04" db="EMBL/GenBank/DDBJ databases">
        <authorList>
            <consortium name="DOE Joint Genome Institute"/>
            <person name="Kuo A."/>
            <person name="Kohler A."/>
            <person name="Jargeat P."/>
            <person name="Nagy L.G."/>
            <person name="Floudas D."/>
            <person name="Copeland A."/>
            <person name="Barry K.W."/>
            <person name="Cichocki N."/>
            <person name="Veneault-Fourrey C."/>
            <person name="LaButti K."/>
            <person name="Lindquist E.A."/>
            <person name="Lipzen A."/>
            <person name="Lundell T."/>
            <person name="Morin E."/>
            <person name="Murat C."/>
            <person name="Sun H."/>
            <person name="Tunlid A."/>
            <person name="Henrissat B."/>
            <person name="Grigoriev I.V."/>
            <person name="Hibbett D.S."/>
            <person name="Martin F."/>
            <person name="Nordberg H.P."/>
            <person name="Cantor M.N."/>
            <person name="Hua S.X."/>
        </authorList>
    </citation>
    <scope>NUCLEOTIDE SEQUENCE [LARGE SCALE GENOMIC DNA]</scope>
    <source>
        <strain evidence="1 2">Ve08.2h10</strain>
    </source>
</reference>
<gene>
    <name evidence="1" type="ORF">PAXRUDRAFT_822136</name>
</gene>
<evidence type="ECO:0000313" key="1">
    <source>
        <dbReference type="EMBL" id="KIK99960.1"/>
    </source>
</evidence>
<dbReference type="AlphaFoldDB" id="A0A0D0ECU1"/>
<name>A0A0D0ECU1_9AGAM</name>
<protein>
    <submittedName>
        <fullName evidence="1">Unplaced genomic scaffold scaffold_23, whole genome shotgun sequence</fullName>
    </submittedName>
</protein>
<keyword evidence="2" id="KW-1185">Reference proteome</keyword>
<dbReference type="HOGENOM" id="CLU_3069343_0_0_1"/>
<accession>A0A0D0ECU1</accession>
<proteinExistence type="predicted"/>
<reference evidence="2" key="2">
    <citation type="submission" date="2015-01" db="EMBL/GenBank/DDBJ databases">
        <title>Evolutionary Origins and Diversification of the Mycorrhizal Mutualists.</title>
        <authorList>
            <consortium name="DOE Joint Genome Institute"/>
            <consortium name="Mycorrhizal Genomics Consortium"/>
            <person name="Kohler A."/>
            <person name="Kuo A."/>
            <person name="Nagy L.G."/>
            <person name="Floudas D."/>
            <person name="Copeland A."/>
            <person name="Barry K.W."/>
            <person name="Cichocki N."/>
            <person name="Veneault-Fourrey C."/>
            <person name="LaButti K."/>
            <person name="Lindquist E.A."/>
            <person name="Lipzen A."/>
            <person name="Lundell T."/>
            <person name="Morin E."/>
            <person name="Murat C."/>
            <person name="Riley R."/>
            <person name="Ohm R."/>
            <person name="Sun H."/>
            <person name="Tunlid A."/>
            <person name="Henrissat B."/>
            <person name="Grigoriev I.V."/>
            <person name="Hibbett D.S."/>
            <person name="Martin F."/>
        </authorList>
    </citation>
    <scope>NUCLEOTIDE SEQUENCE [LARGE SCALE GENOMIC DNA]</scope>
    <source>
        <strain evidence="2">Ve08.2h10</strain>
    </source>
</reference>
<organism evidence="1 2">
    <name type="scientific">Paxillus rubicundulus Ve08.2h10</name>
    <dbReference type="NCBI Taxonomy" id="930991"/>
    <lineage>
        <taxon>Eukaryota</taxon>
        <taxon>Fungi</taxon>
        <taxon>Dikarya</taxon>
        <taxon>Basidiomycota</taxon>
        <taxon>Agaricomycotina</taxon>
        <taxon>Agaricomycetes</taxon>
        <taxon>Agaricomycetidae</taxon>
        <taxon>Boletales</taxon>
        <taxon>Paxilineae</taxon>
        <taxon>Paxillaceae</taxon>
        <taxon>Paxillus</taxon>
    </lineage>
</organism>